<reference evidence="9 10" key="1">
    <citation type="submission" date="2020-04" db="EMBL/GenBank/DDBJ databases">
        <authorList>
            <person name="De Canck E."/>
        </authorList>
    </citation>
    <scope>NUCLEOTIDE SEQUENCE [LARGE SCALE GENOMIC DNA]</scope>
    <source>
        <strain evidence="9 10">LMG 3441</strain>
    </source>
</reference>
<evidence type="ECO:0000259" key="8">
    <source>
        <dbReference type="Pfam" id="PF00892"/>
    </source>
</evidence>
<feature type="transmembrane region" description="Helical" evidence="7">
    <location>
        <begin position="80"/>
        <end position="97"/>
    </location>
</feature>
<evidence type="ECO:0000256" key="4">
    <source>
        <dbReference type="ARBA" id="ARBA00022989"/>
    </source>
</evidence>
<dbReference type="RefSeq" id="WP_054426996.1">
    <property type="nucleotide sequence ID" value="NZ_CADIJQ010000012.1"/>
</dbReference>
<feature type="region of interest" description="Disordered" evidence="6">
    <location>
        <begin position="293"/>
        <end position="312"/>
    </location>
</feature>
<accession>A0A6S7AXK2</accession>
<feature type="transmembrane region" description="Helical" evidence="7">
    <location>
        <begin position="184"/>
        <end position="207"/>
    </location>
</feature>
<sequence>MTAATLNSGQNASASTLLPTLSLIGAMASLCIGTSFAKSLFPEVGAQGTTAYRIVIGAIILIAFWRPWRFPLTRQNAGKIALYGVTLACMNLLFYMALQTLPLGVAIAIEFTGPLTLAVVLSRRAIDFLWIACALAGLVLLIPTGQSVHDLDPTGIAYALAAAVCWALYIIFGKMAGNVHGGQATSLGLLAAAMVALPVGAAHAGMALLDPKLILAGIGVGILSSALPYSLEMVALRRLPQKTFGVLLSMEPAMGALAGVIVLNEHLSQTQWLAICGIVIASAGCAATAQRGKKRAASAQRGKKRAGATARD</sequence>
<evidence type="ECO:0000313" key="10">
    <source>
        <dbReference type="Proteomes" id="UP000494269"/>
    </source>
</evidence>
<dbReference type="EMBL" id="CADIJQ010000012">
    <property type="protein sequence ID" value="CAB3739117.1"/>
    <property type="molecule type" value="Genomic_DNA"/>
</dbReference>
<dbReference type="InterPro" id="IPR037185">
    <property type="entry name" value="EmrE-like"/>
</dbReference>
<evidence type="ECO:0000256" key="2">
    <source>
        <dbReference type="ARBA" id="ARBA00022475"/>
    </source>
</evidence>
<dbReference type="Proteomes" id="UP000494269">
    <property type="component" value="Unassembled WGS sequence"/>
</dbReference>
<feature type="transmembrane region" description="Helical" evidence="7">
    <location>
        <begin position="12"/>
        <end position="37"/>
    </location>
</feature>
<comment type="subcellular location">
    <subcellularLocation>
        <location evidence="1">Cell membrane</location>
        <topology evidence="1">Multi-pass membrane protein</topology>
    </subcellularLocation>
</comment>
<feature type="transmembrane region" description="Helical" evidence="7">
    <location>
        <begin position="103"/>
        <end position="121"/>
    </location>
</feature>
<protein>
    <submittedName>
        <fullName evidence="9">Threonine/homoserine exporter RhtA</fullName>
    </submittedName>
</protein>
<dbReference type="InterPro" id="IPR051258">
    <property type="entry name" value="Diverse_Substrate_Transporter"/>
</dbReference>
<dbReference type="SUPFAM" id="SSF103481">
    <property type="entry name" value="Multidrug resistance efflux transporter EmrE"/>
    <property type="match status" value="2"/>
</dbReference>
<keyword evidence="3 7" id="KW-0812">Transmembrane</keyword>
<evidence type="ECO:0000313" key="9">
    <source>
        <dbReference type="EMBL" id="CAB3739117.1"/>
    </source>
</evidence>
<feature type="transmembrane region" description="Helical" evidence="7">
    <location>
        <begin position="269"/>
        <end position="289"/>
    </location>
</feature>
<gene>
    <name evidence="9" type="primary">rhtA</name>
    <name evidence="9" type="ORF">LMG3441_05435</name>
</gene>
<organism evidence="9 10">
    <name type="scientific">Achromobacter kerstersii</name>
    <dbReference type="NCBI Taxonomy" id="1353890"/>
    <lineage>
        <taxon>Bacteria</taxon>
        <taxon>Pseudomonadati</taxon>
        <taxon>Pseudomonadota</taxon>
        <taxon>Betaproteobacteria</taxon>
        <taxon>Burkholderiales</taxon>
        <taxon>Alcaligenaceae</taxon>
        <taxon>Achromobacter</taxon>
    </lineage>
</organism>
<feature type="domain" description="EamA" evidence="8">
    <location>
        <begin position="154"/>
        <end position="282"/>
    </location>
</feature>
<evidence type="ECO:0000256" key="7">
    <source>
        <dbReference type="SAM" id="Phobius"/>
    </source>
</evidence>
<evidence type="ECO:0000256" key="5">
    <source>
        <dbReference type="ARBA" id="ARBA00023136"/>
    </source>
</evidence>
<feature type="transmembrane region" description="Helical" evidence="7">
    <location>
        <begin position="155"/>
        <end position="172"/>
    </location>
</feature>
<evidence type="ECO:0000256" key="1">
    <source>
        <dbReference type="ARBA" id="ARBA00004651"/>
    </source>
</evidence>
<proteinExistence type="predicted"/>
<feature type="compositionally biased region" description="Basic residues" evidence="6">
    <location>
        <begin position="293"/>
        <end position="306"/>
    </location>
</feature>
<keyword evidence="4 7" id="KW-1133">Transmembrane helix</keyword>
<dbReference type="Pfam" id="PF00892">
    <property type="entry name" value="EamA"/>
    <property type="match status" value="1"/>
</dbReference>
<feature type="transmembrane region" description="Helical" evidence="7">
    <location>
        <begin position="213"/>
        <end position="231"/>
    </location>
</feature>
<name>A0A6S7AXK2_9BURK</name>
<dbReference type="GO" id="GO:0005886">
    <property type="term" value="C:plasma membrane"/>
    <property type="evidence" value="ECO:0007669"/>
    <property type="project" value="UniProtKB-SubCell"/>
</dbReference>
<dbReference type="InterPro" id="IPR000620">
    <property type="entry name" value="EamA_dom"/>
</dbReference>
<feature type="transmembrane region" description="Helical" evidence="7">
    <location>
        <begin position="128"/>
        <end position="149"/>
    </location>
</feature>
<feature type="transmembrane region" description="Helical" evidence="7">
    <location>
        <begin position="49"/>
        <end position="68"/>
    </location>
</feature>
<feature type="transmembrane region" description="Helical" evidence="7">
    <location>
        <begin position="243"/>
        <end position="263"/>
    </location>
</feature>
<evidence type="ECO:0000256" key="3">
    <source>
        <dbReference type="ARBA" id="ARBA00022692"/>
    </source>
</evidence>
<dbReference type="PANTHER" id="PTHR42920:SF5">
    <property type="entry name" value="EAMA DOMAIN-CONTAINING PROTEIN"/>
    <property type="match status" value="1"/>
</dbReference>
<dbReference type="PANTHER" id="PTHR42920">
    <property type="entry name" value="OS03G0707200 PROTEIN-RELATED"/>
    <property type="match status" value="1"/>
</dbReference>
<keyword evidence="5 7" id="KW-0472">Membrane</keyword>
<dbReference type="AlphaFoldDB" id="A0A6S7AXK2"/>
<keyword evidence="2" id="KW-1003">Cell membrane</keyword>
<keyword evidence="10" id="KW-1185">Reference proteome</keyword>
<evidence type="ECO:0000256" key="6">
    <source>
        <dbReference type="SAM" id="MobiDB-lite"/>
    </source>
</evidence>